<evidence type="ECO:0000259" key="1">
    <source>
        <dbReference type="Pfam" id="PF13456"/>
    </source>
</evidence>
<evidence type="ECO:0000313" key="2">
    <source>
        <dbReference type="EMBL" id="PNX79431.1"/>
    </source>
</evidence>
<sequence>MHIGDPWCNHYVDVVVDTMHMLRDCPLAKSVWCNLVNGETRETFFTAVLEEWVVMNMCNELGRNNNVRRIETRDRGAWRREITTNTTLDLHLELGSTVDSSVVAHILNSSNEGSVIGWRFIQEIGRLLALEWEIKVCHSQREANACADTLANMGYEHGPGLQLYDQCPPRLSSLVLAD</sequence>
<dbReference type="InterPro" id="IPR002156">
    <property type="entry name" value="RNaseH_domain"/>
</dbReference>
<dbReference type="GO" id="GO:0004523">
    <property type="term" value="F:RNA-DNA hybrid ribonuclease activity"/>
    <property type="evidence" value="ECO:0007669"/>
    <property type="project" value="InterPro"/>
</dbReference>
<proteinExistence type="predicted"/>
<dbReference type="PANTHER" id="PTHR34023:SF5">
    <property type="entry name" value="RNASE H TYPE-1 DOMAIN-CONTAINING PROTEIN"/>
    <property type="match status" value="1"/>
</dbReference>
<dbReference type="PANTHER" id="PTHR34023">
    <property type="entry name" value="RNASE H DOMAIN-CONTAINING PROTEIN"/>
    <property type="match status" value="1"/>
</dbReference>
<dbReference type="GO" id="GO:0003676">
    <property type="term" value="F:nucleic acid binding"/>
    <property type="evidence" value="ECO:0007669"/>
    <property type="project" value="InterPro"/>
</dbReference>
<dbReference type="Pfam" id="PF13456">
    <property type="entry name" value="RVT_3"/>
    <property type="match status" value="1"/>
</dbReference>
<name>A0A2K3LLL6_TRIPR</name>
<organism evidence="2 3">
    <name type="scientific">Trifolium pratense</name>
    <name type="common">Red clover</name>
    <dbReference type="NCBI Taxonomy" id="57577"/>
    <lineage>
        <taxon>Eukaryota</taxon>
        <taxon>Viridiplantae</taxon>
        <taxon>Streptophyta</taxon>
        <taxon>Embryophyta</taxon>
        <taxon>Tracheophyta</taxon>
        <taxon>Spermatophyta</taxon>
        <taxon>Magnoliopsida</taxon>
        <taxon>eudicotyledons</taxon>
        <taxon>Gunneridae</taxon>
        <taxon>Pentapetalae</taxon>
        <taxon>rosids</taxon>
        <taxon>fabids</taxon>
        <taxon>Fabales</taxon>
        <taxon>Fabaceae</taxon>
        <taxon>Papilionoideae</taxon>
        <taxon>50 kb inversion clade</taxon>
        <taxon>NPAAA clade</taxon>
        <taxon>Hologalegina</taxon>
        <taxon>IRL clade</taxon>
        <taxon>Trifolieae</taxon>
        <taxon>Trifolium</taxon>
    </lineage>
</organism>
<dbReference type="AlphaFoldDB" id="A0A2K3LLL6"/>
<feature type="domain" description="RNase H type-1" evidence="1">
    <location>
        <begin position="98"/>
        <end position="153"/>
    </location>
</feature>
<protein>
    <recommendedName>
        <fullName evidence="1">RNase H type-1 domain-containing protein</fullName>
    </recommendedName>
</protein>
<reference evidence="2 3" key="1">
    <citation type="journal article" date="2014" name="Am. J. Bot.">
        <title>Genome assembly and annotation for red clover (Trifolium pratense; Fabaceae).</title>
        <authorList>
            <person name="Istvanek J."/>
            <person name="Jaros M."/>
            <person name="Krenek A."/>
            <person name="Repkova J."/>
        </authorList>
    </citation>
    <scope>NUCLEOTIDE SEQUENCE [LARGE SCALE GENOMIC DNA]</scope>
    <source>
        <strain evidence="3">cv. Tatra</strain>
        <tissue evidence="2">Young leaves</tissue>
    </source>
</reference>
<evidence type="ECO:0000313" key="3">
    <source>
        <dbReference type="Proteomes" id="UP000236291"/>
    </source>
</evidence>
<gene>
    <name evidence="2" type="ORF">L195_g035417</name>
</gene>
<feature type="non-terminal residue" evidence="2">
    <location>
        <position position="178"/>
    </location>
</feature>
<reference evidence="2 3" key="2">
    <citation type="journal article" date="2017" name="Front. Plant Sci.">
        <title>Gene Classification and Mining of Molecular Markers Useful in Red Clover (Trifolium pratense) Breeding.</title>
        <authorList>
            <person name="Istvanek J."/>
            <person name="Dluhosova J."/>
            <person name="Dluhos P."/>
            <person name="Patkova L."/>
            <person name="Nedelnik J."/>
            <person name="Repkova J."/>
        </authorList>
    </citation>
    <scope>NUCLEOTIDE SEQUENCE [LARGE SCALE GENOMIC DNA]</scope>
    <source>
        <strain evidence="3">cv. Tatra</strain>
        <tissue evidence="2">Young leaves</tissue>
    </source>
</reference>
<dbReference type="EMBL" id="ASHM01035982">
    <property type="protein sequence ID" value="PNX79431.1"/>
    <property type="molecule type" value="Genomic_DNA"/>
</dbReference>
<comment type="caution">
    <text evidence="2">The sequence shown here is derived from an EMBL/GenBank/DDBJ whole genome shotgun (WGS) entry which is preliminary data.</text>
</comment>
<accession>A0A2K3LLL6</accession>
<dbReference type="Proteomes" id="UP000236291">
    <property type="component" value="Unassembled WGS sequence"/>
</dbReference>